<organism evidence="9 10">
    <name type="scientific">Mammaliicoccus sciuri</name>
    <name type="common">Staphylococcus sciuri</name>
    <dbReference type="NCBI Taxonomy" id="1296"/>
    <lineage>
        <taxon>Bacteria</taxon>
        <taxon>Bacillati</taxon>
        <taxon>Bacillota</taxon>
        <taxon>Bacilli</taxon>
        <taxon>Bacillales</taxon>
        <taxon>Staphylococcaceae</taxon>
        <taxon>Mammaliicoccus</taxon>
    </lineage>
</organism>
<gene>
    <name evidence="9" type="ORF">CEP64_13785</name>
</gene>
<dbReference type="InterPro" id="IPR032689">
    <property type="entry name" value="TraG-D_C"/>
</dbReference>
<protein>
    <submittedName>
        <fullName evidence="9">Type VI secretion protein</fullName>
    </submittedName>
</protein>
<comment type="subcellular location">
    <subcellularLocation>
        <location evidence="1">Cell membrane</location>
        <topology evidence="1">Multi-pass membrane protein</topology>
    </subcellularLocation>
</comment>
<keyword evidence="6 7" id="KW-0472">Membrane</keyword>
<evidence type="ECO:0000256" key="3">
    <source>
        <dbReference type="ARBA" id="ARBA00022475"/>
    </source>
</evidence>
<keyword evidence="5 7" id="KW-1133">Transmembrane helix</keyword>
<dbReference type="InterPro" id="IPR027417">
    <property type="entry name" value="P-loop_NTPase"/>
</dbReference>
<dbReference type="InterPro" id="IPR003688">
    <property type="entry name" value="TraG/VirD4"/>
</dbReference>
<dbReference type="CDD" id="cd01127">
    <property type="entry name" value="TrwB_TraG_TraD_VirD4"/>
    <property type="match status" value="2"/>
</dbReference>
<keyword evidence="9" id="KW-0614">Plasmid</keyword>
<comment type="similarity">
    <text evidence="2">Belongs to the VirD4/TraG family.</text>
</comment>
<dbReference type="PANTHER" id="PTHR37937">
    <property type="entry name" value="CONJUGATIVE TRANSFER: DNA TRANSPORT"/>
    <property type="match status" value="1"/>
</dbReference>
<accession>A0AAI8GV76</accession>
<evidence type="ECO:0000256" key="4">
    <source>
        <dbReference type="ARBA" id="ARBA00022692"/>
    </source>
</evidence>
<dbReference type="NCBIfam" id="NF045973">
    <property type="entry name" value="conju_CD1115"/>
    <property type="match status" value="1"/>
</dbReference>
<feature type="domain" description="TraD/TraG TraM recognition site" evidence="8">
    <location>
        <begin position="570"/>
        <end position="684"/>
    </location>
</feature>
<keyword evidence="3" id="KW-1003">Cell membrane</keyword>
<evidence type="ECO:0000256" key="1">
    <source>
        <dbReference type="ARBA" id="ARBA00004651"/>
    </source>
</evidence>
<evidence type="ECO:0000313" key="9">
    <source>
        <dbReference type="EMBL" id="ASE35686.1"/>
    </source>
</evidence>
<dbReference type="EMBL" id="CP022047">
    <property type="protein sequence ID" value="ASE35686.1"/>
    <property type="molecule type" value="Genomic_DNA"/>
</dbReference>
<dbReference type="SUPFAM" id="SSF52540">
    <property type="entry name" value="P-loop containing nucleoside triphosphate hydrolases"/>
    <property type="match status" value="2"/>
</dbReference>
<dbReference type="PANTHER" id="PTHR37937:SF1">
    <property type="entry name" value="CONJUGATIVE TRANSFER: DNA TRANSPORT"/>
    <property type="match status" value="1"/>
</dbReference>
<dbReference type="Pfam" id="PF12696">
    <property type="entry name" value="TraG-D_C"/>
    <property type="match status" value="1"/>
</dbReference>
<dbReference type="GO" id="GO:0005886">
    <property type="term" value="C:plasma membrane"/>
    <property type="evidence" value="ECO:0007669"/>
    <property type="project" value="UniProtKB-SubCell"/>
</dbReference>
<evidence type="ECO:0000256" key="2">
    <source>
        <dbReference type="ARBA" id="ARBA00008806"/>
    </source>
</evidence>
<name>A0AAI8GV76_MAMSC</name>
<feature type="transmembrane region" description="Helical" evidence="7">
    <location>
        <begin position="34"/>
        <end position="57"/>
    </location>
</feature>
<sequence>MKPSKNKITHTYLDKKKKPFEFGDILGNSRYTSILATVLCLSLFLFLNGIISVIMHIKEGYENPARNDGIMSLFDITVEEMLHIPNWLDFSYIGFSLLTLPVIVPFSFYKIYKLYRKNRPMDYGEQGDSRWATLDEIKSQYKAIPHSDDTYEGIAGFPISHYKDQYFIDTETHNTCIIGTSRSGKGESAVTVAIDIDSRAEERASLVIGDPKEELLNGSYETLVDRGYRVLPFNIMNPEKSIAVNPLELIKRMYLLGNESKAEKYAGTLTNQIYYDPGAKDPFWNSSAANLIKAIILALLEKTHRDQEFEKFTMYNVALMLSKLGGETTIVDGVEVNKLDQYFKKLPDDHIAKNAYAQSNFATGNTRSSIFTVASGKLQIFMEQDVAKMTSQNTLDTRRFGFKKIIDVRFKPIFRFQKGYYYFEHTNEQGESIKTKSQKFELNAFSYTEIVYEDVLGDDVKIHFEIEDSDNVKQHMVYQMILPEEDKQVNTQDEMVQFHYLRDQSSHDVEPLFIQGSYSNKPIALFLVVPDYDSSRNVLATLFISQTYTLLAEMTSNRNVVPDGKCHNFVKFRLDEFGNLPAIVDFNQILTVCAGRRILFEAYVQAYSQIFGKYGQDDGTTIKSNFQNHVYILSTDPDTADEFSKKCGYFTKTKKQKNISDDSTKVSHTYSSEKQELILPQDLLMIHETHTVVIRSTKRQNLKRERIRAYPIFNQGETGMPFRWEFLDRSIDPSRYAEIEDLSDHKYYDLKDITFVFDKEEKQKQQRLTETLDDLMTEEPKHISETDKGELTSFHIEDMYITLICRLFSEAFHDVYDVDYEFSLRTTCKSVQSVEALQTELALYIETFSDDSALEVDLELLQNKLDKNIIANLNKGVNI</sequence>
<dbReference type="Gene3D" id="3.40.50.300">
    <property type="entry name" value="P-loop containing nucleotide triphosphate hydrolases"/>
    <property type="match status" value="1"/>
</dbReference>
<evidence type="ECO:0000313" key="10">
    <source>
        <dbReference type="Proteomes" id="UP000197058"/>
    </source>
</evidence>
<dbReference type="Proteomes" id="UP000197058">
    <property type="component" value="Plasmid unnamed1"/>
</dbReference>
<feature type="transmembrane region" description="Helical" evidence="7">
    <location>
        <begin position="90"/>
        <end position="112"/>
    </location>
</feature>
<evidence type="ECO:0000256" key="5">
    <source>
        <dbReference type="ARBA" id="ARBA00022989"/>
    </source>
</evidence>
<geneLocation type="plasmid" evidence="9 10">
    <name>unnamed1</name>
</geneLocation>
<dbReference type="Pfam" id="PF02534">
    <property type="entry name" value="T4SS-DNA_transf"/>
    <property type="match status" value="1"/>
</dbReference>
<dbReference type="AlphaFoldDB" id="A0AAI8GV76"/>
<proteinExistence type="inferred from homology"/>
<evidence type="ECO:0000256" key="7">
    <source>
        <dbReference type="SAM" id="Phobius"/>
    </source>
</evidence>
<reference evidence="10" key="1">
    <citation type="submission" date="2017-06" db="EMBL/GenBank/DDBJ databases">
        <title>FDA dAtabase for Regulatory Grade micrObial Sequences (FDA-ARGOS): Supporting development and validation of Infectious Disease Dx tests.</title>
        <authorList>
            <person name="Goldberg B."/>
            <person name="Campos J."/>
            <person name="Tallon L."/>
            <person name="Sadzewicz L."/>
            <person name="Sengamalay N."/>
            <person name="Ott S."/>
            <person name="Godinez A."/>
            <person name="Nagaraj S."/>
            <person name="Vavikolanu K."/>
            <person name="Nadendla S."/>
            <person name="George J."/>
            <person name="Geyer C."/>
            <person name="Sichtig H."/>
        </authorList>
    </citation>
    <scope>NUCLEOTIDE SEQUENCE [LARGE SCALE GENOMIC DNA]</scope>
    <source>
        <strain evidence="10">FDAARGOS_285</strain>
        <plasmid evidence="10">unnamed1</plasmid>
    </source>
</reference>
<evidence type="ECO:0000256" key="6">
    <source>
        <dbReference type="ARBA" id="ARBA00023136"/>
    </source>
</evidence>
<keyword evidence="4 7" id="KW-0812">Transmembrane</keyword>
<dbReference type="KEGG" id="sscu:CEP64_13785"/>
<dbReference type="InterPro" id="IPR051539">
    <property type="entry name" value="T4SS-coupling_protein"/>
</dbReference>
<evidence type="ECO:0000259" key="8">
    <source>
        <dbReference type="Pfam" id="PF12696"/>
    </source>
</evidence>